<proteinExistence type="predicted"/>
<comment type="caution">
    <text evidence="1">The sequence shown here is derived from an EMBL/GenBank/DDBJ whole genome shotgun (WGS) entry which is preliminary data.</text>
</comment>
<gene>
    <name evidence="1" type="ORF">ENR64_00040</name>
</gene>
<dbReference type="InterPro" id="IPR025458">
    <property type="entry name" value="DUF4278"/>
</dbReference>
<name>A0A7C3KBC1_9CYAN</name>
<organism evidence="1">
    <name type="scientific">Oscillatoriales cyanobacterium SpSt-418</name>
    <dbReference type="NCBI Taxonomy" id="2282169"/>
    <lineage>
        <taxon>Bacteria</taxon>
        <taxon>Bacillati</taxon>
        <taxon>Cyanobacteriota</taxon>
        <taxon>Cyanophyceae</taxon>
        <taxon>Oscillatoriophycideae</taxon>
        <taxon>Oscillatoriales</taxon>
    </lineage>
</organism>
<dbReference type="Pfam" id="PF14105">
    <property type="entry name" value="DUF4278"/>
    <property type="match status" value="1"/>
</dbReference>
<sequence length="40" mass="4624">MKRIYRGIEYKTATNDVPMKNGKVIGKYRGVPIYEHIAVN</sequence>
<dbReference type="AlphaFoldDB" id="A0A7C3KBC1"/>
<accession>A0A7C3KBC1</accession>
<protein>
    <submittedName>
        <fullName evidence="1">DUF4278 domain-containing protein</fullName>
    </submittedName>
</protein>
<dbReference type="EMBL" id="DSRU01000001">
    <property type="protein sequence ID" value="HFM96163.1"/>
    <property type="molecule type" value="Genomic_DNA"/>
</dbReference>
<reference evidence="1" key="1">
    <citation type="journal article" date="2020" name="mSystems">
        <title>Genome- and Community-Level Interaction Insights into Carbon Utilization and Element Cycling Functions of Hydrothermarchaeota in Hydrothermal Sediment.</title>
        <authorList>
            <person name="Zhou Z."/>
            <person name="Liu Y."/>
            <person name="Xu W."/>
            <person name="Pan J."/>
            <person name="Luo Z.H."/>
            <person name="Li M."/>
        </authorList>
    </citation>
    <scope>NUCLEOTIDE SEQUENCE [LARGE SCALE GENOMIC DNA]</scope>
    <source>
        <strain evidence="1">SpSt-418</strain>
    </source>
</reference>
<evidence type="ECO:0000313" key="1">
    <source>
        <dbReference type="EMBL" id="HFM96163.1"/>
    </source>
</evidence>